<evidence type="ECO:0000313" key="4">
    <source>
        <dbReference type="WBParaSite" id="HPBE_0001735501-mRNA-1"/>
    </source>
</evidence>
<evidence type="ECO:0000313" key="2">
    <source>
        <dbReference type="EMBL" id="VDP08640.1"/>
    </source>
</evidence>
<organism evidence="3 4">
    <name type="scientific">Heligmosomoides polygyrus</name>
    <name type="common">Parasitic roundworm</name>
    <dbReference type="NCBI Taxonomy" id="6339"/>
    <lineage>
        <taxon>Eukaryota</taxon>
        <taxon>Metazoa</taxon>
        <taxon>Ecdysozoa</taxon>
        <taxon>Nematoda</taxon>
        <taxon>Chromadorea</taxon>
        <taxon>Rhabditida</taxon>
        <taxon>Rhabditina</taxon>
        <taxon>Rhabditomorpha</taxon>
        <taxon>Strongyloidea</taxon>
        <taxon>Heligmosomidae</taxon>
        <taxon>Heligmosomoides</taxon>
    </lineage>
</organism>
<dbReference type="InterPro" id="IPR000477">
    <property type="entry name" value="RT_dom"/>
</dbReference>
<dbReference type="PROSITE" id="PS50878">
    <property type="entry name" value="RT_POL"/>
    <property type="match status" value="1"/>
</dbReference>
<feature type="domain" description="Reverse transcriptase" evidence="1">
    <location>
        <begin position="1"/>
        <end position="82"/>
    </location>
</feature>
<proteinExistence type="predicted"/>
<dbReference type="WBParaSite" id="HPBE_0001735501-mRNA-1">
    <property type="protein sequence ID" value="HPBE_0001735501-mRNA-1"/>
    <property type="gene ID" value="HPBE_0001735501"/>
</dbReference>
<dbReference type="OrthoDB" id="5823133at2759"/>
<dbReference type="AlphaFoldDB" id="A0A183G6L8"/>
<evidence type="ECO:0000259" key="1">
    <source>
        <dbReference type="PROSITE" id="PS50878"/>
    </source>
</evidence>
<dbReference type="EMBL" id="UZAH01029964">
    <property type="protein sequence ID" value="VDP08640.1"/>
    <property type="molecule type" value="Genomic_DNA"/>
</dbReference>
<keyword evidence="3" id="KW-1185">Reference proteome</keyword>
<dbReference type="Proteomes" id="UP000050761">
    <property type="component" value="Unassembled WGS sequence"/>
</dbReference>
<protein>
    <submittedName>
        <fullName evidence="4">Reverse transcriptase domain-containing protein</fullName>
    </submittedName>
</protein>
<accession>A0A183G6L8</accession>
<accession>A0A3P8AW28</accession>
<name>A0A183G6L8_HELPZ</name>
<sequence>MGQRLAPVLAIAYMSKIERPVMKRKSLLYCRGIDDCFIVCPTRSEMDACFELLNNQAEHIKLTREKPTSHWLQSSTWKFVSLGTPSKLGIPANLKTQQVRNRLFDCACERPSCVVCPFGREGDCRVSGAVYLTTCIECKEEYIGDTGGLLWEKVDIAARKALEALWIEFKNPAINRKEEWVAITQELASFFDLCEHDPGGHQPEEH</sequence>
<reference evidence="2 3" key="1">
    <citation type="submission" date="2018-11" db="EMBL/GenBank/DDBJ databases">
        <authorList>
            <consortium name="Pathogen Informatics"/>
        </authorList>
    </citation>
    <scope>NUCLEOTIDE SEQUENCE [LARGE SCALE GENOMIC DNA]</scope>
</reference>
<reference evidence="4" key="2">
    <citation type="submission" date="2019-09" db="UniProtKB">
        <authorList>
            <consortium name="WormBaseParasite"/>
        </authorList>
    </citation>
    <scope>IDENTIFICATION</scope>
</reference>
<gene>
    <name evidence="2" type="ORF">HPBE_LOCUS17354</name>
</gene>
<evidence type="ECO:0000313" key="3">
    <source>
        <dbReference type="Proteomes" id="UP000050761"/>
    </source>
</evidence>